<evidence type="ECO:0000313" key="2">
    <source>
        <dbReference type="EMBL" id="GFY05177.1"/>
    </source>
</evidence>
<protein>
    <submittedName>
        <fullName evidence="2">Uncharacterized protein</fullName>
    </submittedName>
</protein>
<organism evidence="2 3">
    <name type="scientific">Trichonephila clavipes</name>
    <name type="common">Golden silk orbweaver</name>
    <name type="synonym">Nephila clavipes</name>
    <dbReference type="NCBI Taxonomy" id="2585209"/>
    <lineage>
        <taxon>Eukaryota</taxon>
        <taxon>Metazoa</taxon>
        <taxon>Ecdysozoa</taxon>
        <taxon>Arthropoda</taxon>
        <taxon>Chelicerata</taxon>
        <taxon>Arachnida</taxon>
        <taxon>Araneae</taxon>
        <taxon>Araneomorphae</taxon>
        <taxon>Entelegynae</taxon>
        <taxon>Araneoidea</taxon>
        <taxon>Nephilidae</taxon>
        <taxon>Trichonephila</taxon>
    </lineage>
</organism>
<feature type="region of interest" description="Disordered" evidence="1">
    <location>
        <begin position="57"/>
        <end position="87"/>
    </location>
</feature>
<comment type="caution">
    <text evidence="2">The sequence shown here is derived from an EMBL/GenBank/DDBJ whole genome shotgun (WGS) entry which is preliminary data.</text>
</comment>
<evidence type="ECO:0000256" key="1">
    <source>
        <dbReference type="SAM" id="MobiDB-lite"/>
    </source>
</evidence>
<keyword evidence="3" id="KW-1185">Reference proteome</keyword>
<proteinExistence type="predicted"/>
<accession>A0A8X6S0F9</accession>
<name>A0A8X6S0F9_TRICX</name>
<dbReference type="AlphaFoldDB" id="A0A8X6S0F9"/>
<reference evidence="2" key="1">
    <citation type="submission" date="2020-08" db="EMBL/GenBank/DDBJ databases">
        <title>Multicomponent nature underlies the extraordinary mechanical properties of spider dragline silk.</title>
        <authorList>
            <person name="Kono N."/>
            <person name="Nakamura H."/>
            <person name="Mori M."/>
            <person name="Yoshida Y."/>
            <person name="Ohtoshi R."/>
            <person name="Malay A.D."/>
            <person name="Moran D.A.P."/>
            <person name="Tomita M."/>
            <person name="Numata K."/>
            <person name="Arakawa K."/>
        </authorList>
    </citation>
    <scope>NUCLEOTIDE SEQUENCE</scope>
</reference>
<dbReference type="Proteomes" id="UP000887159">
    <property type="component" value="Unassembled WGS sequence"/>
</dbReference>
<gene>
    <name evidence="2" type="ORF">TNCV_2206231</name>
</gene>
<dbReference type="EMBL" id="BMAU01021250">
    <property type="protein sequence ID" value="GFY05177.1"/>
    <property type="molecule type" value="Genomic_DNA"/>
</dbReference>
<feature type="compositionally biased region" description="Polar residues" evidence="1">
    <location>
        <begin position="67"/>
        <end position="79"/>
    </location>
</feature>
<evidence type="ECO:0000313" key="3">
    <source>
        <dbReference type="Proteomes" id="UP000887159"/>
    </source>
</evidence>
<sequence length="87" mass="10102">MAIQNNAHYSLVVCETRLTISVSTALFIDVAETPRKITAFVIEREIHEFLHKFLEESRGSRTRQNGREYQQNSLQNRQIGDQLGRQL</sequence>